<feature type="transmembrane region" description="Helical" evidence="1">
    <location>
        <begin position="199"/>
        <end position="220"/>
    </location>
</feature>
<evidence type="ECO:0000313" key="4">
    <source>
        <dbReference type="Proteomes" id="UP000334990"/>
    </source>
</evidence>
<keyword evidence="1" id="KW-0812">Transmembrane</keyword>
<sequence length="268" mass="28377">MVSTSPVHKIARSVAEHPVLDRAAKIGFAARGVLYGLIGLVALQIGLGSGTGEEADKSGAIHLVASRPLGELLLWIMAFGLAGLALWQVGEMIFGSPETMERVEAAGRVVMYVALVISLLGLLLYGKSATSTDDQSKDLTRLLFDLPAGPILVGLLGLGLVALGVYSIREGWTERFMRHMNVTEARARSTVVRLGKAGYIARGMIAVAAGGLICQAALTYDPDKAVGIDGALRALADTPVGPWLLVVVAIGVMLFAVYCFAEARWYRT</sequence>
<feature type="domain" description="DUF1206" evidence="2">
    <location>
        <begin position="105"/>
        <end position="173"/>
    </location>
</feature>
<gene>
    <name evidence="3" type="ORF">Acor_16940</name>
</gene>
<feature type="transmembrane region" description="Helical" evidence="1">
    <location>
        <begin position="240"/>
        <end position="261"/>
    </location>
</feature>
<dbReference type="RefSeq" id="WP_155336021.1">
    <property type="nucleotide sequence ID" value="NZ_BAAABN010000020.1"/>
</dbReference>
<proteinExistence type="predicted"/>
<keyword evidence="1" id="KW-0472">Membrane</keyword>
<dbReference type="EMBL" id="BLAD01000041">
    <property type="protein sequence ID" value="GER99630.1"/>
    <property type="molecule type" value="Genomic_DNA"/>
</dbReference>
<feature type="transmembrane region" description="Helical" evidence="1">
    <location>
        <begin position="146"/>
        <end position="168"/>
    </location>
</feature>
<dbReference type="AlphaFoldDB" id="A0A5M3VXU0"/>
<dbReference type="InterPro" id="IPR009597">
    <property type="entry name" value="DUF1206"/>
</dbReference>
<reference evidence="3 4" key="1">
    <citation type="submission" date="2019-10" db="EMBL/GenBank/DDBJ databases">
        <title>Whole genome shotgun sequence of Acrocarpospora corrugata NBRC 13972.</title>
        <authorList>
            <person name="Ichikawa N."/>
            <person name="Kimura A."/>
            <person name="Kitahashi Y."/>
            <person name="Komaki H."/>
            <person name="Oguchi A."/>
        </authorList>
    </citation>
    <scope>NUCLEOTIDE SEQUENCE [LARGE SCALE GENOMIC DNA]</scope>
    <source>
        <strain evidence="3 4">NBRC 13972</strain>
    </source>
</reference>
<organism evidence="3 4">
    <name type="scientific">Acrocarpospora corrugata</name>
    <dbReference type="NCBI Taxonomy" id="35763"/>
    <lineage>
        <taxon>Bacteria</taxon>
        <taxon>Bacillati</taxon>
        <taxon>Actinomycetota</taxon>
        <taxon>Actinomycetes</taxon>
        <taxon>Streptosporangiales</taxon>
        <taxon>Streptosporangiaceae</taxon>
        <taxon>Acrocarpospora</taxon>
    </lineage>
</organism>
<protein>
    <submittedName>
        <fullName evidence="3">Membrane protein</fullName>
    </submittedName>
</protein>
<feature type="transmembrane region" description="Helical" evidence="1">
    <location>
        <begin position="32"/>
        <end position="52"/>
    </location>
</feature>
<evidence type="ECO:0000256" key="1">
    <source>
        <dbReference type="SAM" id="Phobius"/>
    </source>
</evidence>
<accession>A0A5M3VXU0</accession>
<name>A0A5M3VXU0_9ACTN</name>
<evidence type="ECO:0000259" key="2">
    <source>
        <dbReference type="Pfam" id="PF06724"/>
    </source>
</evidence>
<keyword evidence="1" id="KW-1133">Transmembrane helix</keyword>
<dbReference type="Pfam" id="PF06724">
    <property type="entry name" value="DUF1206"/>
    <property type="match status" value="3"/>
</dbReference>
<feature type="transmembrane region" description="Helical" evidence="1">
    <location>
        <begin position="72"/>
        <end position="89"/>
    </location>
</feature>
<dbReference type="OrthoDB" id="4552598at2"/>
<feature type="transmembrane region" description="Helical" evidence="1">
    <location>
        <begin position="109"/>
        <end position="126"/>
    </location>
</feature>
<keyword evidence="4" id="KW-1185">Reference proteome</keyword>
<evidence type="ECO:0000313" key="3">
    <source>
        <dbReference type="EMBL" id="GER99630.1"/>
    </source>
</evidence>
<feature type="domain" description="DUF1206" evidence="2">
    <location>
        <begin position="197"/>
        <end position="265"/>
    </location>
</feature>
<feature type="domain" description="DUF1206" evidence="2">
    <location>
        <begin position="26"/>
        <end position="89"/>
    </location>
</feature>
<comment type="caution">
    <text evidence="3">The sequence shown here is derived from an EMBL/GenBank/DDBJ whole genome shotgun (WGS) entry which is preliminary data.</text>
</comment>
<dbReference type="Proteomes" id="UP000334990">
    <property type="component" value="Unassembled WGS sequence"/>
</dbReference>